<dbReference type="HOGENOM" id="CLU_1752086_0_0_1"/>
<dbReference type="Proteomes" id="UP000007266">
    <property type="component" value="Linkage group 9"/>
</dbReference>
<reference evidence="1 2" key="1">
    <citation type="journal article" date="2008" name="Nature">
        <title>The genome of the model beetle and pest Tribolium castaneum.</title>
        <authorList>
            <consortium name="Tribolium Genome Sequencing Consortium"/>
            <person name="Richards S."/>
            <person name="Gibbs R.A."/>
            <person name="Weinstock G.M."/>
            <person name="Brown S.J."/>
            <person name="Denell R."/>
            <person name="Beeman R.W."/>
            <person name="Gibbs R."/>
            <person name="Beeman R.W."/>
            <person name="Brown S.J."/>
            <person name="Bucher G."/>
            <person name="Friedrich M."/>
            <person name="Grimmelikhuijzen C.J."/>
            <person name="Klingler M."/>
            <person name="Lorenzen M."/>
            <person name="Richards S."/>
            <person name="Roth S."/>
            <person name="Schroder R."/>
            <person name="Tautz D."/>
            <person name="Zdobnov E.M."/>
            <person name="Muzny D."/>
            <person name="Gibbs R.A."/>
            <person name="Weinstock G.M."/>
            <person name="Attaway T."/>
            <person name="Bell S."/>
            <person name="Buhay C.J."/>
            <person name="Chandrabose M.N."/>
            <person name="Chavez D."/>
            <person name="Clerk-Blankenburg K.P."/>
            <person name="Cree A."/>
            <person name="Dao M."/>
            <person name="Davis C."/>
            <person name="Chacko J."/>
            <person name="Dinh H."/>
            <person name="Dugan-Rocha S."/>
            <person name="Fowler G."/>
            <person name="Garner T.T."/>
            <person name="Garnes J."/>
            <person name="Gnirke A."/>
            <person name="Hawes A."/>
            <person name="Hernandez J."/>
            <person name="Hines S."/>
            <person name="Holder M."/>
            <person name="Hume J."/>
            <person name="Jhangiani S.N."/>
            <person name="Joshi V."/>
            <person name="Khan Z.M."/>
            <person name="Jackson L."/>
            <person name="Kovar C."/>
            <person name="Kowis A."/>
            <person name="Lee S."/>
            <person name="Lewis L.R."/>
            <person name="Margolis J."/>
            <person name="Morgan M."/>
            <person name="Nazareth L.V."/>
            <person name="Nguyen N."/>
            <person name="Okwuonu G."/>
            <person name="Parker D."/>
            <person name="Richards S."/>
            <person name="Ruiz S.J."/>
            <person name="Santibanez J."/>
            <person name="Savard J."/>
            <person name="Scherer S.E."/>
            <person name="Schneider B."/>
            <person name="Sodergren E."/>
            <person name="Tautz D."/>
            <person name="Vattahil S."/>
            <person name="Villasana D."/>
            <person name="White C.S."/>
            <person name="Wright R."/>
            <person name="Park Y."/>
            <person name="Beeman R.W."/>
            <person name="Lord J."/>
            <person name="Oppert B."/>
            <person name="Lorenzen M."/>
            <person name="Brown S."/>
            <person name="Wang L."/>
            <person name="Savard J."/>
            <person name="Tautz D."/>
            <person name="Richards S."/>
            <person name="Weinstock G."/>
            <person name="Gibbs R.A."/>
            <person name="Liu Y."/>
            <person name="Worley K."/>
            <person name="Weinstock G."/>
            <person name="Elsik C.G."/>
            <person name="Reese J.T."/>
            <person name="Elhaik E."/>
            <person name="Landan G."/>
            <person name="Graur D."/>
            <person name="Arensburger P."/>
            <person name="Atkinson P."/>
            <person name="Beeman R.W."/>
            <person name="Beidler J."/>
            <person name="Brown S.J."/>
            <person name="Demuth J.P."/>
            <person name="Drury D.W."/>
            <person name="Du Y.Z."/>
            <person name="Fujiwara H."/>
            <person name="Lorenzen M."/>
            <person name="Maselli V."/>
            <person name="Osanai M."/>
            <person name="Park Y."/>
            <person name="Robertson H.M."/>
            <person name="Tu Z."/>
            <person name="Wang J.J."/>
            <person name="Wang S."/>
            <person name="Richards S."/>
            <person name="Song H."/>
            <person name="Zhang L."/>
            <person name="Sodergren E."/>
            <person name="Werner D."/>
            <person name="Stanke M."/>
            <person name="Morgenstern B."/>
            <person name="Solovyev V."/>
            <person name="Kosarev P."/>
            <person name="Brown G."/>
            <person name="Chen H.C."/>
            <person name="Ermolaeva O."/>
            <person name="Hlavina W."/>
            <person name="Kapustin Y."/>
            <person name="Kiryutin B."/>
            <person name="Kitts P."/>
            <person name="Maglott D."/>
            <person name="Pruitt K."/>
            <person name="Sapojnikov V."/>
            <person name="Souvorov A."/>
            <person name="Mackey A.J."/>
            <person name="Waterhouse R.M."/>
            <person name="Wyder S."/>
            <person name="Zdobnov E.M."/>
            <person name="Zdobnov E.M."/>
            <person name="Wyder S."/>
            <person name="Kriventseva E.V."/>
            <person name="Kadowaki T."/>
            <person name="Bork P."/>
            <person name="Aranda M."/>
            <person name="Bao R."/>
            <person name="Beermann A."/>
            <person name="Berns N."/>
            <person name="Bolognesi R."/>
            <person name="Bonneton F."/>
            <person name="Bopp D."/>
            <person name="Brown S.J."/>
            <person name="Bucher G."/>
            <person name="Butts T."/>
            <person name="Chaumot A."/>
            <person name="Denell R.E."/>
            <person name="Ferrier D.E."/>
            <person name="Friedrich M."/>
            <person name="Gordon C.M."/>
            <person name="Jindra M."/>
            <person name="Klingler M."/>
            <person name="Lan Q."/>
            <person name="Lattorff H.M."/>
            <person name="Laudet V."/>
            <person name="von Levetsow C."/>
            <person name="Liu Z."/>
            <person name="Lutz R."/>
            <person name="Lynch J.A."/>
            <person name="da Fonseca R.N."/>
            <person name="Posnien N."/>
            <person name="Reuter R."/>
            <person name="Roth S."/>
            <person name="Savard J."/>
            <person name="Schinko J.B."/>
            <person name="Schmitt C."/>
            <person name="Schoppmeier M."/>
            <person name="Schroder R."/>
            <person name="Shippy T.D."/>
            <person name="Simonnet F."/>
            <person name="Marques-Souza H."/>
            <person name="Tautz D."/>
            <person name="Tomoyasu Y."/>
            <person name="Trauner J."/>
            <person name="Van der Zee M."/>
            <person name="Vervoort M."/>
            <person name="Wittkopp N."/>
            <person name="Wimmer E.A."/>
            <person name="Yang X."/>
            <person name="Jones A.K."/>
            <person name="Sattelle D.B."/>
            <person name="Ebert P.R."/>
            <person name="Nelson D."/>
            <person name="Scott J.G."/>
            <person name="Beeman R.W."/>
            <person name="Muthukrishnan S."/>
            <person name="Kramer K.J."/>
            <person name="Arakane Y."/>
            <person name="Beeman R.W."/>
            <person name="Zhu Q."/>
            <person name="Hogenkamp D."/>
            <person name="Dixit R."/>
            <person name="Oppert B."/>
            <person name="Jiang H."/>
            <person name="Zou Z."/>
            <person name="Marshall J."/>
            <person name="Elpidina E."/>
            <person name="Vinokurov K."/>
            <person name="Oppert C."/>
            <person name="Zou Z."/>
            <person name="Evans J."/>
            <person name="Lu Z."/>
            <person name="Zhao P."/>
            <person name="Sumathipala N."/>
            <person name="Altincicek B."/>
            <person name="Vilcinskas A."/>
            <person name="Williams M."/>
            <person name="Hultmark D."/>
            <person name="Hetru C."/>
            <person name="Jiang H."/>
            <person name="Grimmelikhuijzen C.J."/>
            <person name="Hauser F."/>
            <person name="Cazzamali G."/>
            <person name="Williamson M."/>
            <person name="Park Y."/>
            <person name="Li B."/>
            <person name="Tanaka Y."/>
            <person name="Predel R."/>
            <person name="Neupert S."/>
            <person name="Schachtner J."/>
            <person name="Verleyen P."/>
            <person name="Raible F."/>
            <person name="Bork P."/>
            <person name="Friedrich M."/>
            <person name="Walden K.K."/>
            <person name="Robertson H.M."/>
            <person name="Angeli S."/>
            <person name="Foret S."/>
            <person name="Bucher G."/>
            <person name="Schuetz S."/>
            <person name="Maleszka R."/>
            <person name="Wimmer E.A."/>
            <person name="Beeman R.W."/>
            <person name="Lorenzen M."/>
            <person name="Tomoyasu Y."/>
            <person name="Miller S.C."/>
            <person name="Grossmann D."/>
            <person name="Bucher G."/>
        </authorList>
    </citation>
    <scope>NUCLEOTIDE SEQUENCE [LARGE SCALE GENOMIC DNA]</scope>
    <source>
        <strain evidence="1 2">Georgia GA2</strain>
    </source>
</reference>
<dbReference type="InParanoid" id="D6WZ81"/>
<name>D6WZ81_TRICA</name>
<accession>D6WZ81</accession>
<gene>
    <name evidence="1" type="primary">GLEAN_11885</name>
    <name evidence="1" type="ORF">TcasGA2_TC011885</name>
</gene>
<reference evidence="1 2" key="2">
    <citation type="journal article" date="2010" name="Nucleic Acids Res.">
        <title>BeetleBase in 2010: revisions to provide comprehensive genomic information for Tribolium castaneum.</title>
        <authorList>
            <person name="Kim H.S."/>
            <person name="Murphy T."/>
            <person name="Xia J."/>
            <person name="Caragea D."/>
            <person name="Park Y."/>
            <person name="Beeman R.W."/>
            <person name="Lorenzen M.D."/>
            <person name="Butcher S."/>
            <person name="Manak J.R."/>
            <person name="Brown S.J."/>
        </authorList>
    </citation>
    <scope>GENOME REANNOTATION</scope>
    <source>
        <strain evidence="1 2">Georgia GA2</strain>
    </source>
</reference>
<keyword evidence="2" id="KW-1185">Reference proteome</keyword>
<proteinExistence type="predicted"/>
<evidence type="ECO:0000313" key="2">
    <source>
        <dbReference type="Proteomes" id="UP000007266"/>
    </source>
</evidence>
<organism evidence="1 2">
    <name type="scientific">Tribolium castaneum</name>
    <name type="common">Red flour beetle</name>
    <dbReference type="NCBI Taxonomy" id="7070"/>
    <lineage>
        <taxon>Eukaryota</taxon>
        <taxon>Metazoa</taxon>
        <taxon>Ecdysozoa</taxon>
        <taxon>Arthropoda</taxon>
        <taxon>Hexapoda</taxon>
        <taxon>Insecta</taxon>
        <taxon>Pterygota</taxon>
        <taxon>Neoptera</taxon>
        <taxon>Endopterygota</taxon>
        <taxon>Coleoptera</taxon>
        <taxon>Polyphaga</taxon>
        <taxon>Cucujiformia</taxon>
        <taxon>Tenebrionidae</taxon>
        <taxon>Tenebrionidae incertae sedis</taxon>
        <taxon>Tribolium</taxon>
    </lineage>
</organism>
<protein>
    <submittedName>
        <fullName evidence="1">Uncharacterized protein</fullName>
    </submittedName>
</protein>
<dbReference type="EMBL" id="KQ971372">
    <property type="protein sequence ID" value="EFA09746.1"/>
    <property type="molecule type" value="Genomic_DNA"/>
</dbReference>
<evidence type="ECO:0000313" key="1">
    <source>
        <dbReference type="EMBL" id="EFA09746.1"/>
    </source>
</evidence>
<dbReference type="AlphaFoldDB" id="D6WZ81"/>
<sequence>MKSDETTFTRNGSLQYIKIRVEDINHVTAESLEAIHIFGQFNVLTNCRESRQGWREDVRLLNISAVRLLPPSSIICSRLVFVWEKFLLSEAQQARTECGERTQGNGLAKNFSDAAARREILCKFIDLMCSLDQESKREKFKIVFIALQE</sequence>